<dbReference type="PANTHER" id="PTHR32301:SF6">
    <property type="entry name" value="GOLVESIN-RELATED"/>
    <property type="match status" value="1"/>
</dbReference>
<dbReference type="InterPro" id="IPR053259">
    <property type="entry name" value="Golvesin-related_Golgi"/>
</dbReference>
<gene>
    <name evidence="1" type="ORF">AMD02_02865</name>
</gene>
<dbReference type="EMBL" id="LILD01000001">
    <property type="protein sequence ID" value="KOO37908.1"/>
    <property type="molecule type" value="Genomic_DNA"/>
</dbReference>
<dbReference type="PATRIC" id="fig|136160.3.peg.804"/>
<dbReference type="PANTHER" id="PTHR32301">
    <property type="entry name" value="COUNTIN RECEPTOR CNR3-RELATED"/>
    <property type="match status" value="1"/>
</dbReference>
<dbReference type="InterPro" id="IPR027417">
    <property type="entry name" value="P-loop_NTPase"/>
</dbReference>
<dbReference type="GO" id="GO:0008146">
    <property type="term" value="F:sulfotransferase activity"/>
    <property type="evidence" value="ECO:0007669"/>
    <property type="project" value="InterPro"/>
</dbReference>
<proteinExistence type="predicted"/>
<dbReference type="InterPro" id="IPR005331">
    <property type="entry name" value="Sulfotransferase"/>
</dbReference>
<accession>A0A0M0KHM6</accession>
<sequence>MPSNLETVLFLHIPKTGGLTLRGIIEDQYSKDERLKYPRLQPARFHSLPKRKLTSLRCVYGHFGYGIHSTLHQPFTYITMLRNPVERVISTYYFVLQNPQNRLHHQVKQMSFEQFVASDLPVVSNHQTRLISGKPIPHLALAKKHLNQHFSIVGITDMYAQSIFLMSQRFGWKNVQYTKKNKTKHRLKQEDFSQETIATIRKRNELDLALYDYAKDRLQRQLHSLDSVSKKELERFTLQQHIT</sequence>
<organism evidence="1">
    <name type="scientific">Halalkalibacterium halodurans</name>
    <name type="common">Bacillus halodurans</name>
    <dbReference type="NCBI Taxonomy" id="86665"/>
    <lineage>
        <taxon>Bacteria</taxon>
        <taxon>Bacillati</taxon>
        <taxon>Bacillota</taxon>
        <taxon>Bacilli</taxon>
        <taxon>Bacillales</taxon>
        <taxon>Bacillaceae</taxon>
        <taxon>Halalkalibacterium (ex Joshi et al. 2022)</taxon>
    </lineage>
</organism>
<dbReference type="SUPFAM" id="SSF52540">
    <property type="entry name" value="P-loop containing nucleoside triphosphate hydrolases"/>
    <property type="match status" value="1"/>
</dbReference>
<evidence type="ECO:0000313" key="1">
    <source>
        <dbReference type="EMBL" id="KOO37908.1"/>
    </source>
</evidence>
<protein>
    <recommendedName>
        <fullName evidence="2">Sulfotransferase family protein</fullName>
    </recommendedName>
</protein>
<dbReference type="RefSeq" id="WP_053430397.1">
    <property type="nucleotide sequence ID" value="NZ_CP040441.1"/>
</dbReference>
<reference evidence="1" key="1">
    <citation type="submission" date="2015-08" db="EMBL/GenBank/DDBJ databases">
        <title>Complete DNA Sequence of Pseudomonas syringae pv. actinidiae, the Causal Agent of Kiwifruit Canker Disease.</title>
        <authorList>
            <person name="Rikkerink E.H.A."/>
            <person name="Fineran P.C."/>
        </authorList>
    </citation>
    <scope>NUCLEOTIDE SEQUENCE</scope>
    <source>
        <strain evidence="1">DSM 13666</strain>
    </source>
</reference>
<dbReference type="GeneID" id="87598910"/>
<dbReference type="AlphaFoldDB" id="A0A0M0KHM6"/>
<evidence type="ECO:0008006" key="2">
    <source>
        <dbReference type="Google" id="ProtNLM"/>
    </source>
</evidence>
<dbReference type="Gene3D" id="3.40.50.300">
    <property type="entry name" value="P-loop containing nucleotide triphosphate hydrolases"/>
    <property type="match status" value="1"/>
</dbReference>
<name>A0A0M0KHM6_ALKHA</name>
<dbReference type="GO" id="GO:0016020">
    <property type="term" value="C:membrane"/>
    <property type="evidence" value="ECO:0007669"/>
    <property type="project" value="InterPro"/>
</dbReference>
<dbReference type="Pfam" id="PF03567">
    <property type="entry name" value="Sulfotransfer_2"/>
    <property type="match status" value="1"/>
</dbReference>
<comment type="caution">
    <text evidence="1">The sequence shown here is derived from an EMBL/GenBank/DDBJ whole genome shotgun (WGS) entry which is preliminary data.</text>
</comment>